<evidence type="ECO:0000313" key="4">
    <source>
        <dbReference type="Proteomes" id="UP001642409"/>
    </source>
</evidence>
<evidence type="ECO:0000256" key="1">
    <source>
        <dbReference type="SAM" id="Coils"/>
    </source>
</evidence>
<name>A0ABP1H519_9EUKA</name>
<accession>A0ABP1H519</accession>
<keyword evidence="1" id="KW-0175">Coiled coil</keyword>
<evidence type="ECO:0000313" key="3">
    <source>
        <dbReference type="EMBL" id="CAL5981685.1"/>
    </source>
</evidence>
<keyword evidence="4" id="KW-1185">Reference proteome</keyword>
<evidence type="ECO:0000256" key="2">
    <source>
        <dbReference type="SAM" id="MobiDB-lite"/>
    </source>
</evidence>
<organism evidence="3 4">
    <name type="scientific">Hexamita inflata</name>
    <dbReference type="NCBI Taxonomy" id="28002"/>
    <lineage>
        <taxon>Eukaryota</taxon>
        <taxon>Metamonada</taxon>
        <taxon>Diplomonadida</taxon>
        <taxon>Hexamitidae</taxon>
        <taxon>Hexamitinae</taxon>
        <taxon>Hexamita</taxon>
    </lineage>
</organism>
<protein>
    <submittedName>
        <fullName evidence="3">Hypothetical_protein</fullName>
    </submittedName>
</protein>
<feature type="region of interest" description="Disordered" evidence="2">
    <location>
        <begin position="1"/>
        <end position="21"/>
    </location>
</feature>
<reference evidence="3 4" key="1">
    <citation type="submission" date="2024-07" db="EMBL/GenBank/DDBJ databases">
        <authorList>
            <person name="Akdeniz Z."/>
        </authorList>
    </citation>
    <scope>NUCLEOTIDE SEQUENCE [LARGE SCALE GENOMIC DNA]</scope>
</reference>
<feature type="compositionally biased region" description="Polar residues" evidence="2">
    <location>
        <begin position="9"/>
        <end position="21"/>
    </location>
</feature>
<gene>
    <name evidence="3" type="ORF">HINF_LOCUS6779</name>
</gene>
<proteinExistence type="predicted"/>
<feature type="coiled-coil region" evidence="1">
    <location>
        <begin position="164"/>
        <end position="203"/>
    </location>
</feature>
<dbReference type="EMBL" id="CAXDID020000013">
    <property type="protein sequence ID" value="CAL5981685.1"/>
    <property type="molecule type" value="Genomic_DNA"/>
</dbReference>
<sequence>MFNAAKITNIHSPKTPCTNQTSYQLQRRNDLVRELRNDRMSRINQQKQKIMVKPSQSNTINFQEQQQVILQNKQHLDQVQHNQLLEKIASANQQISANLTKQSQVKQSYIQLKQNLMNQRKSQIIALRYEQNQEREWERIHVLAADREQRIQIMNGAITDFYDKKQMKEKTEQKQQKVIQKKNEIVKKEMEKCQLKIEQQNKQIIYTKCQKPLQTLAIQTIDAKIPPTVKDLKTIGAEVLSRVRGEAKECRPRSAQVQTEKSFGLVKQEPEGFVAIED</sequence>
<dbReference type="Proteomes" id="UP001642409">
    <property type="component" value="Unassembled WGS sequence"/>
</dbReference>
<comment type="caution">
    <text evidence="3">The sequence shown here is derived from an EMBL/GenBank/DDBJ whole genome shotgun (WGS) entry which is preliminary data.</text>
</comment>